<comment type="subcellular location">
    <subcellularLocation>
        <location evidence="1">Mitochondrion inner membrane</location>
        <topology evidence="1">Peripheral membrane protein</topology>
        <orientation evidence="1">Matrix side</orientation>
    </subcellularLocation>
</comment>
<dbReference type="SMART" id="SM00906">
    <property type="entry name" value="Fungal_trans"/>
    <property type="match status" value="1"/>
</dbReference>
<dbReference type="Pfam" id="PF01215">
    <property type="entry name" value="COX5B"/>
    <property type="match status" value="1"/>
</dbReference>
<feature type="binding site" evidence="13">
    <location>
        <position position="1016"/>
    </location>
    <ligand>
        <name>Zn(2+)</name>
        <dbReference type="ChEBI" id="CHEBI:29105"/>
    </ligand>
</feature>
<evidence type="ECO:0000256" key="1">
    <source>
        <dbReference type="ARBA" id="ARBA00004443"/>
    </source>
</evidence>
<comment type="caution">
    <text evidence="16">The sequence shown here is derived from an EMBL/GenBank/DDBJ whole genome shotgun (WGS) entry which is preliminary data.</text>
</comment>
<dbReference type="AlphaFoldDB" id="A0A1V8TSD4"/>
<dbReference type="InParanoid" id="A0A1V8TSD4"/>
<dbReference type="PANTHER" id="PTHR46910">
    <property type="entry name" value="TRANSCRIPTION FACTOR PDR1"/>
    <property type="match status" value="1"/>
</dbReference>
<keyword evidence="8" id="KW-0496">Mitochondrion</keyword>
<reference evidence="17" key="1">
    <citation type="submission" date="2017-03" db="EMBL/GenBank/DDBJ databases">
        <title>Genomes of endolithic fungi from Antarctica.</title>
        <authorList>
            <person name="Coleine C."/>
            <person name="Masonjones S."/>
            <person name="Stajich J.E."/>
        </authorList>
    </citation>
    <scope>NUCLEOTIDE SEQUENCE [LARGE SCALE GENOMIC DNA]</scope>
    <source>
        <strain evidence="17">CCFEE 5527</strain>
    </source>
</reference>
<dbReference type="PROSITE" id="PS51359">
    <property type="entry name" value="COX5B_2"/>
    <property type="match status" value="1"/>
</dbReference>
<dbReference type="InterPro" id="IPR007219">
    <property type="entry name" value="XnlR_reg_dom"/>
</dbReference>
<keyword evidence="4 13" id="KW-0479">Metal-binding</keyword>
<keyword evidence="9" id="KW-0472">Membrane</keyword>
<dbReference type="GO" id="GO:0003700">
    <property type="term" value="F:DNA-binding transcription factor activity"/>
    <property type="evidence" value="ECO:0007669"/>
    <property type="project" value="InterPro"/>
</dbReference>
<evidence type="ECO:0000256" key="2">
    <source>
        <dbReference type="ARBA" id="ARBA00004673"/>
    </source>
</evidence>
<dbReference type="Proteomes" id="UP000192596">
    <property type="component" value="Unassembled WGS sequence"/>
</dbReference>
<dbReference type="FunFam" id="2.60.11.10:FF:000003">
    <property type="entry name" value="Cytochrome c oxidase subunit IV"/>
    <property type="match status" value="1"/>
</dbReference>
<evidence type="ECO:0000256" key="7">
    <source>
        <dbReference type="ARBA" id="ARBA00022946"/>
    </source>
</evidence>
<dbReference type="InterPro" id="IPR050987">
    <property type="entry name" value="AtrR-like"/>
</dbReference>
<evidence type="ECO:0000256" key="4">
    <source>
        <dbReference type="ARBA" id="ARBA00022723"/>
    </source>
</evidence>
<evidence type="ECO:0000313" key="16">
    <source>
        <dbReference type="EMBL" id="OQO14273.1"/>
    </source>
</evidence>
<keyword evidence="17" id="KW-1185">Reference proteome</keyword>
<evidence type="ECO:0000313" key="17">
    <source>
        <dbReference type="Proteomes" id="UP000192596"/>
    </source>
</evidence>
<feature type="domain" description="Xylanolytic transcriptional activator regulatory" evidence="15">
    <location>
        <begin position="378"/>
        <end position="456"/>
    </location>
</feature>
<proteinExistence type="inferred from homology"/>
<sequence length="1072" mass="117833">MAPHKRSGDEAGLDDASSNSAKLQRLNAYGNGDDAPTFPYHEDSQPSITGGSSKKRASNAAASTRTGQACDRCKNNTECTTTDRISGAARSRGHTEKLENENSALKQWVATLQQQMRENKIEPIDQPGVLNGYAPAPPLASSYYGSVPNPRSDGRETWTGLQSSHADDHGHRVQNGTSDKVSIQPSLLADFRAGCIGDNYLGVSCGNNWLSPIEGTCISLFGAKVDLAEYMPKEDESPNSGASYQSFIDHAFGGVKVDAPPLPPWETGRQYAEWFFGSCQPFIPVLHKPDFHRLLENIYHKSYQPTIAERVMVHGVMAILEYQYTARNVDPPRAQNYAHWHYAISFIPQLIKGHTLQDMQALTLICTHLRNFPRPAAAWMFTNTVLGLAVELGLHRSASAWQTNTSKHDPHVIQMRQRTFWTLIVVHVNISGKLGRPMPFRLEDFDIEIPEISDDNLPEESDLDSWRKCTWAAGRYGMELTRVMMKVYSSIYNIRSPTHARKQYEASVRELSQDLKACVASFPPELSGGPRTRHQDRVSALYLEFSAQSCQLLIHHPALCRSPSPQAMSDNLDACLEASARLLSVAKQLRMLKSLDQTMYSNMDNIAAIFTTLFAYTERRDTLTNAALISLRQDMQGWMSVLGELGQLLGTGPKLQNAIGKIVEESLSKIQRHLVAKTAMAAVASANEGASRHELSPSQQHQQLERFRPAPVAQTSRVAQPYDGGYDPSPNGHSAASHAHQSNGYAPQPPPLLPQESSTPTYHNYNQSASLPAYPSHYPTSAPYTPQDAKPVLQPHLAAQAALAQQQQQQQQPQYSPYNPTYPIHSPHASGSTVQLSGQMAWRTFAENLVGNMAPDNAQQGQGQSGEVNGFVGLSNGVAAGIGGQGYAFGEMQMPTSGIDAKHSAPASGEPSKQMKKFEEIESEHDLLPPGAPPGVIPTDLEQATGLERLEILGKMQGVDIFDMRPLDASRKGTLEDPITVKSYGNEQYLGCTGYPVDTHVVIWLTTSRDRPVERCPECGSVYKMEYVGPTEDAHGHGDHGHGHDIHESTDGAHNYEGEPKTMADFVKAQYW</sequence>
<name>A0A1V8TSD4_9PEZI</name>
<protein>
    <recommendedName>
        <fullName evidence="12">Cytochrome c oxidase subunit 4, mitochondrial</fullName>
    </recommendedName>
    <alternativeName>
        <fullName evidence="11">Cytochrome c oxidase polypeptide IV</fullName>
    </alternativeName>
</protein>
<keyword evidence="5" id="KW-0999">Mitochondrion inner membrane</keyword>
<evidence type="ECO:0000256" key="3">
    <source>
        <dbReference type="ARBA" id="ARBA00010292"/>
    </source>
</evidence>
<dbReference type="InterPro" id="IPR036972">
    <property type="entry name" value="Cyt_c_oxidase_su5b_sf"/>
</dbReference>
<evidence type="ECO:0000256" key="8">
    <source>
        <dbReference type="ARBA" id="ARBA00023128"/>
    </source>
</evidence>
<accession>A0A1V8TSD4</accession>
<evidence type="ECO:0000256" key="10">
    <source>
        <dbReference type="ARBA" id="ARBA00023242"/>
    </source>
</evidence>
<dbReference type="Pfam" id="PF04082">
    <property type="entry name" value="Fungal_trans"/>
    <property type="match status" value="1"/>
</dbReference>
<keyword evidence="6 13" id="KW-0862">Zinc</keyword>
<feature type="region of interest" description="Disordered" evidence="14">
    <location>
        <begin position="687"/>
        <end position="836"/>
    </location>
</feature>
<dbReference type="SUPFAM" id="SSF57802">
    <property type="entry name" value="Rubredoxin-like"/>
    <property type="match status" value="1"/>
</dbReference>
<keyword evidence="10" id="KW-0539">Nucleus</keyword>
<dbReference type="InterPro" id="IPR002124">
    <property type="entry name" value="Cyt_c_oxidase_su5b"/>
</dbReference>
<dbReference type="CDD" id="cd00924">
    <property type="entry name" value="Cyt_c_Oxidase_Vb"/>
    <property type="match status" value="1"/>
</dbReference>
<feature type="binding site" evidence="13">
    <location>
        <position position="1019"/>
    </location>
    <ligand>
        <name>Zn(2+)</name>
        <dbReference type="ChEBI" id="CHEBI:29105"/>
    </ligand>
</feature>
<comment type="pathway">
    <text evidence="2">Energy metabolism; oxidative phosphorylation.</text>
</comment>
<feature type="region of interest" description="Disordered" evidence="14">
    <location>
        <begin position="1"/>
        <end position="77"/>
    </location>
</feature>
<evidence type="ECO:0000256" key="5">
    <source>
        <dbReference type="ARBA" id="ARBA00022792"/>
    </source>
</evidence>
<dbReference type="CDD" id="cd12148">
    <property type="entry name" value="fungal_TF_MHR"/>
    <property type="match status" value="1"/>
</dbReference>
<feature type="region of interest" description="Disordered" evidence="14">
    <location>
        <begin position="154"/>
        <end position="178"/>
    </location>
</feature>
<dbReference type="GO" id="GO:0003677">
    <property type="term" value="F:DNA binding"/>
    <property type="evidence" value="ECO:0007669"/>
    <property type="project" value="InterPro"/>
</dbReference>
<evidence type="ECO:0000256" key="12">
    <source>
        <dbReference type="ARBA" id="ARBA00070613"/>
    </source>
</evidence>
<feature type="binding site" evidence="13">
    <location>
        <position position="992"/>
    </location>
    <ligand>
        <name>Zn(2+)</name>
        <dbReference type="ChEBI" id="CHEBI:29105"/>
    </ligand>
</feature>
<evidence type="ECO:0000256" key="11">
    <source>
        <dbReference type="ARBA" id="ARBA00031366"/>
    </source>
</evidence>
<dbReference type="GO" id="GO:0006351">
    <property type="term" value="P:DNA-templated transcription"/>
    <property type="evidence" value="ECO:0007669"/>
    <property type="project" value="InterPro"/>
</dbReference>
<dbReference type="STRING" id="1507870.A0A1V8TSD4"/>
<gene>
    <name evidence="16" type="ORF">B0A48_01149</name>
</gene>
<dbReference type="OrthoDB" id="4456959at2759"/>
<keyword evidence="7" id="KW-0809">Transit peptide</keyword>
<dbReference type="GO" id="GO:0005743">
    <property type="term" value="C:mitochondrial inner membrane"/>
    <property type="evidence" value="ECO:0007669"/>
    <property type="project" value="UniProtKB-SubCell"/>
</dbReference>
<dbReference type="GO" id="GO:0008270">
    <property type="term" value="F:zinc ion binding"/>
    <property type="evidence" value="ECO:0007669"/>
    <property type="project" value="InterPro"/>
</dbReference>
<feature type="compositionally biased region" description="Polar residues" evidence="14">
    <location>
        <begin position="731"/>
        <end position="745"/>
    </location>
</feature>
<dbReference type="Gene3D" id="2.60.11.10">
    <property type="entry name" value="Cytochrome c oxidase, subunit Vb"/>
    <property type="match status" value="1"/>
</dbReference>
<feature type="compositionally biased region" description="Low complexity" evidence="14">
    <location>
        <begin position="793"/>
        <end position="814"/>
    </location>
</feature>
<organism evidence="16 17">
    <name type="scientific">Cryoendolithus antarcticus</name>
    <dbReference type="NCBI Taxonomy" id="1507870"/>
    <lineage>
        <taxon>Eukaryota</taxon>
        <taxon>Fungi</taxon>
        <taxon>Dikarya</taxon>
        <taxon>Ascomycota</taxon>
        <taxon>Pezizomycotina</taxon>
        <taxon>Dothideomycetes</taxon>
        <taxon>Dothideomycetidae</taxon>
        <taxon>Cladosporiales</taxon>
        <taxon>Cladosporiaceae</taxon>
        <taxon>Cryoendolithus</taxon>
    </lineage>
</organism>
<evidence type="ECO:0000259" key="15">
    <source>
        <dbReference type="SMART" id="SM00906"/>
    </source>
</evidence>
<feature type="binding site" evidence="13">
    <location>
        <position position="1000"/>
    </location>
    <ligand>
        <name>Zn(2+)</name>
        <dbReference type="ChEBI" id="CHEBI:29105"/>
    </ligand>
</feature>
<comment type="similarity">
    <text evidence="3">Belongs to the cytochrome c oxidase subunit 5B family.</text>
</comment>
<evidence type="ECO:0000256" key="6">
    <source>
        <dbReference type="ARBA" id="ARBA00022833"/>
    </source>
</evidence>
<dbReference type="PANTHER" id="PTHR46910:SF4">
    <property type="entry name" value="ZN(2)-C6 FUNGAL-TYPE DOMAIN-CONTAINING PROTEIN"/>
    <property type="match status" value="1"/>
</dbReference>
<evidence type="ECO:0000256" key="14">
    <source>
        <dbReference type="SAM" id="MobiDB-lite"/>
    </source>
</evidence>
<dbReference type="GO" id="GO:0045277">
    <property type="term" value="C:respiratory chain complex IV"/>
    <property type="evidence" value="ECO:0007669"/>
    <property type="project" value="InterPro"/>
</dbReference>
<dbReference type="EMBL" id="NAJO01000002">
    <property type="protein sequence ID" value="OQO14273.1"/>
    <property type="molecule type" value="Genomic_DNA"/>
</dbReference>
<evidence type="ECO:0000256" key="13">
    <source>
        <dbReference type="PIRSR" id="PIRSR602124-2"/>
    </source>
</evidence>
<evidence type="ECO:0000256" key="9">
    <source>
        <dbReference type="ARBA" id="ARBA00023136"/>
    </source>
</evidence>
<dbReference type="GO" id="GO:0006123">
    <property type="term" value="P:mitochondrial electron transport, cytochrome c to oxygen"/>
    <property type="evidence" value="ECO:0007669"/>
    <property type="project" value="InterPro"/>
</dbReference>